<feature type="transmembrane region" description="Helical" evidence="2">
    <location>
        <begin position="21"/>
        <end position="41"/>
    </location>
</feature>
<feature type="region of interest" description="Disordered" evidence="1">
    <location>
        <begin position="45"/>
        <end position="75"/>
    </location>
</feature>
<keyword evidence="2" id="KW-0812">Transmembrane</keyword>
<sequence>MRSAFQQLKTGYYLVSSRGTLPFSATFCGLSLLSSLAHLLVSITGATPPPSHRSGYAKPESTGPRPYKTSNNPWK</sequence>
<keyword evidence="2" id="KW-1133">Transmembrane helix</keyword>
<organism evidence="3 4">
    <name type="scientific">Choiromyces venosus 120613-1</name>
    <dbReference type="NCBI Taxonomy" id="1336337"/>
    <lineage>
        <taxon>Eukaryota</taxon>
        <taxon>Fungi</taxon>
        <taxon>Dikarya</taxon>
        <taxon>Ascomycota</taxon>
        <taxon>Pezizomycotina</taxon>
        <taxon>Pezizomycetes</taxon>
        <taxon>Pezizales</taxon>
        <taxon>Tuberaceae</taxon>
        <taxon>Choiromyces</taxon>
    </lineage>
</organism>
<name>A0A3N4IXJ3_9PEZI</name>
<reference evidence="3 4" key="1">
    <citation type="journal article" date="2018" name="Nat. Ecol. Evol.">
        <title>Pezizomycetes genomes reveal the molecular basis of ectomycorrhizal truffle lifestyle.</title>
        <authorList>
            <person name="Murat C."/>
            <person name="Payen T."/>
            <person name="Noel B."/>
            <person name="Kuo A."/>
            <person name="Morin E."/>
            <person name="Chen J."/>
            <person name="Kohler A."/>
            <person name="Krizsan K."/>
            <person name="Balestrini R."/>
            <person name="Da Silva C."/>
            <person name="Montanini B."/>
            <person name="Hainaut M."/>
            <person name="Levati E."/>
            <person name="Barry K.W."/>
            <person name="Belfiori B."/>
            <person name="Cichocki N."/>
            <person name="Clum A."/>
            <person name="Dockter R.B."/>
            <person name="Fauchery L."/>
            <person name="Guy J."/>
            <person name="Iotti M."/>
            <person name="Le Tacon F."/>
            <person name="Lindquist E.A."/>
            <person name="Lipzen A."/>
            <person name="Malagnac F."/>
            <person name="Mello A."/>
            <person name="Molinier V."/>
            <person name="Miyauchi S."/>
            <person name="Poulain J."/>
            <person name="Riccioni C."/>
            <person name="Rubini A."/>
            <person name="Sitrit Y."/>
            <person name="Splivallo R."/>
            <person name="Traeger S."/>
            <person name="Wang M."/>
            <person name="Zifcakova L."/>
            <person name="Wipf D."/>
            <person name="Zambonelli A."/>
            <person name="Paolocci F."/>
            <person name="Nowrousian M."/>
            <person name="Ottonello S."/>
            <person name="Baldrian P."/>
            <person name="Spatafora J.W."/>
            <person name="Henrissat B."/>
            <person name="Nagy L.G."/>
            <person name="Aury J.M."/>
            <person name="Wincker P."/>
            <person name="Grigoriev I.V."/>
            <person name="Bonfante P."/>
            <person name="Martin F.M."/>
        </authorList>
    </citation>
    <scope>NUCLEOTIDE SEQUENCE [LARGE SCALE GENOMIC DNA]</scope>
    <source>
        <strain evidence="3 4">120613-1</strain>
    </source>
</reference>
<protein>
    <submittedName>
        <fullName evidence="3">Uncharacterized protein</fullName>
    </submittedName>
</protein>
<accession>A0A3N4IXJ3</accession>
<evidence type="ECO:0000256" key="2">
    <source>
        <dbReference type="SAM" id="Phobius"/>
    </source>
</evidence>
<evidence type="ECO:0000313" key="3">
    <source>
        <dbReference type="EMBL" id="RPA89687.1"/>
    </source>
</evidence>
<dbReference type="AlphaFoldDB" id="A0A3N4IXJ3"/>
<evidence type="ECO:0000256" key="1">
    <source>
        <dbReference type="SAM" id="MobiDB-lite"/>
    </source>
</evidence>
<proteinExistence type="predicted"/>
<evidence type="ECO:0000313" key="4">
    <source>
        <dbReference type="Proteomes" id="UP000276215"/>
    </source>
</evidence>
<dbReference type="EMBL" id="ML120561">
    <property type="protein sequence ID" value="RPA89687.1"/>
    <property type="molecule type" value="Genomic_DNA"/>
</dbReference>
<keyword evidence="4" id="KW-1185">Reference proteome</keyword>
<gene>
    <name evidence="3" type="ORF">L873DRAFT_1822360</name>
</gene>
<dbReference type="Proteomes" id="UP000276215">
    <property type="component" value="Unassembled WGS sequence"/>
</dbReference>
<keyword evidence="2" id="KW-0472">Membrane</keyword>